<dbReference type="GO" id="GO:0003688">
    <property type="term" value="F:DNA replication origin binding"/>
    <property type="evidence" value="ECO:0007669"/>
    <property type="project" value="TreeGrafter"/>
</dbReference>
<dbReference type="EMBL" id="MQVM01000012">
    <property type="protein sequence ID" value="ONH73892.1"/>
    <property type="molecule type" value="Genomic_DNA"/>
</dbReference>
<dbReference type="Proteomes" id="UP000189274">
    <property type="component" value="Unassembled WGS sequence"/>
</dbReference>
<dbReference type="InterPro" id="IPR020796">
    <property type="entry name" value="ORC5"/>
</dbReference>
<evidence type="ECO:0000313" key="2">
    <source>
        <dbReference type="EMBL" id="ONH73892.1"/>
    </source>
</evidence>
<reference evidence="3" key="1">
    <citation type="journal article" date="2017" name="Genome Announc.">
        <title>Genome sequences of Cyberlindnera fabianii 65, Pichia kudriavzevii 129, and Saccharomyces cerevisiae 131 isolated from fermented masau fruits in Zimbabwe.</title>
        <authorList>
            <person name="van Rijswijck I.M.H."/>
            <person name="Derks M.F.L."/>
            <person name="Abee T."/>
            <person name="de Ridder D."/>
            <person name="Smid E.J."/>
        </authorList>
    </citation>
    <scope>NUCLEOTIDE SEQUENCE [LARGE SCALE GENOMIC DNA]</scope>
    <source>
        <strain evidence="3">129</strain>
    </source>
</reference>
<protein>
    <submittedName>
        <fullName evidence="2">Origin recognition complex subunit 5</fullName>
    </submittedName>
</protein>
<dbReference type="InterPro" id="IPR047088">
    <property type="entry name" value="ORC5_C"/>
</dbReference>
<dbReference type="PANTHER" id="PTHR12705:SF0">
    <property type="entry name" value="ORIGIN RECOGNITION COMPLEX SUBUNIT 5"/>
    <property type="match status" value="1"/>
</dbReference>
<dbReference type="PANTHER" id="PTHR12705">
    <property type="entry name" value="ORIGIN RECOGNITION COMPLEX SUBUNIT 5"/>
    <property type="match status" value="1"/>
</dbReference>
<evidence type="ECO:0000259" key="1">
    <source>
        <dbReference type="Pfam" id="PF14630"/>
    </source>
</evidence>
<accession>A0A1V2LP84</accession>
<comment type="caution">
    <text evidence="2">The sequence shown here is derived from an EMBL/GenBank/DDBJ whole genome shotgun (WGS) entry which is preliminary data.</text>
</comment>
<proteinExistence type="predicted"/>
<sequence>MKDKNDILTTFIKNKKMLGKSIAVVGKLDNSDLSLSKYTKVDQVSLGNVTELEVRKGHYDLSFKTKYLLIAAFLASYNEAKYDRQFFSKGNQYNSSIIRQRKKRMVNIESGNGQLRRAMNAAIPFKLERLLAILNSIWTSNVEDSTTIIDDVELMTEIATLVSLKALVKFKGGDTIGGQTKWKCNVHWNVIKKFADDVGFEIENHLQE</sequence>
<gene>
    <name evidence="2" type="ORF">BOH78_2843</name>
</gene>
<dbReference type="GO" id="GO:0005664">
    <property type="term" value="C:nuclear origin of replication recognition complex"/>
    <property type="evidence" value="ECO:0007669"/>
    <property type="project" value="TreeGrafter"/>
</dbReference>
<dbReference type="VEuPathDB" id="FungiDB:C5L36_0C04770"/>
<dbReference type="Pfam" id="PF14630">
    <property type="entry name" value="ORC5_C"/>
    <property type="match status" value="1"/>
</dbReference>
<dbReference type="AlphaFoldDB" id="A0A1V2LP84"/>
<organism evidence="2 3">
    <name type="scientific">Pichia kudriavzevii</name>
    <name type="common">Yeast</name>
    <name type="synonym">Issatchenkia orientalis</name>
    <dbReference type="NCBI Taxonomy" id="4909"/>
    <lineage>
        <taxon>Eukaryota</taxon>
        <taxon>Fungi</taxon>
        <taxon>Dikarya</taxon>
        <taxon>Ascomycota</taxon>
        <taxon>Saccharomycotina</taxon>
        <taxon>Pichiomycetes</taxon>
        <taxon>Pichiales</taxon>
        <taxon>Pichiaceae</taxon>
        <taxon>Pichia</taxon>
    </lineage>
</organism>
<feature type="domain" description="Origin recognition complex subunit 5 C-terminal" evidence="1">
    <location>
        <begin position="61"/>
        <end position="206"/>
    </location>
</feature>
<dbReference type="GO" id="GO:0006270">
    <property type="term" value="P:DNA replication initiation"/>
    <property type="evidence" value="ECO:0007669"/>
    <property type="project" value="TreeGrafter"/>
</dbReference>
<evidence type="ECO:0000313" key="3">
    <source>
        <dbReference type="Proteomes" id="UP000189274"/>
    </source>
</evidence>
<name>A0A1V2LP84_PICKU</name>